<evidence type="ECO:0000259" key="6">
    <source>
        <dbReference type="PROSITE" id="PS50850"/>
    </source>
</evidence>
<dbReference type="AlphaFoldDB" id="A0A974P5U5"/>
<feature type="domain" description="Major facilitator superfamily (MFS) profile" evidence="6">
    <location>
        <begin position="22"/>
        <end position="380"/>
    </location>
</feature>
<dbReference type="EMBL" id="CP068570">
    <property type="protein sequence ID" value="QQZ51278.1"/>
    <property type="molecule type" value="Genomic_DNA"/>
</dbReference>
<comment type="subcellular location">
    <subcellularLocation>
        <location evidence="1">Membrane</location>
        <topology evidence="1">Multi-pass membrane protein</topology>
    </subcellularLocation>
</comment>
<dbReference type="PANTHER" id="PTHR23501:SF154">
    <property type="entry name" value="MULTIDRUG-EFFLUX TRANSPORTER RV1634-RELATED"/>
    <property type="match status" value="1"/>
</dbReference>
<accession>A0A974P5U5</accession>
<dbReference type="PROSITE" id="PS50850">
    <property type="entry name" value="MFS"/>
    <property type="match status" value="1"/>
</dbReference>
<feature type="transmembrane region" description="Helical" evidence="5">
    <location>
        <begin position="86"/>
        <end position="104"/>
    </location>
</feature>
<feature type="transmembrane region" description="Helical" evidence="5">
    <location>
        <begin position="337"/>
        <end position="355"/>
    </location>
</feature>
<sequence length="380" mass="38325">MEPAQAQDGSWADVVADGRLPLFALICLGVWLGAADSLVTATIMPSVGADLGGYAYFGWATAGYLLGSVMAGASSGLLARRFGLRRATACAALLYAAGCALSAAGPDMASFLIGRLLQGIGGGWVTGFCSVAIGLLFPNRLLPRVYAAITGVWGIASLVGPMIGGIFADLGVWRWVFWFFAIQAVAVAGAAFVMLPKGDNGDQGQGVAWGQLGLIAGGVVAIGAADVAGTFGRSAGLTLVGVVLLLAMVWLDERAVVRLLPKGSGSLRTIPGSGYATMFLLTAASMGFSIYGPAILQQLAGLSALTAGYVIAGEAAAWTLAGLAVAHLTGRWPGRMILTGAVCATAGIGVSALVFPTGSVLGSCLPARRWGRGSACPGPS</sequence>
<dbReference type="InterPro" id="IPR036259">
    <property type="entry name" value="MFS_trans_sf"/>
</dbReference>
<keyword evidence="2 5" id="KW-0812">Transmembrane</keyword>
<evidence type="ECO:0000256" key="3">
    <source>
        <dbReference type="ARBA" id="ARBA00022989"/>
    </source>
</evidence>
<evidence type="ECO:0000256" key="2">
    <source>
        <dbReference type="ARBA" id="ARBA00022692"/>
    </source>
</evidence>
<evidence type="ECO:0000313" key="7">
    <source>
        <dbReference type="EMBL" id="QQZ51278.1"/>
    </source>
</evidence>
<dbReference type="InterPro" id="IPR011701">
    <property type="entry name" value="MFS"/>
</dbReference>
<evidence type="ECO:0000256" key="5">
    <source>
        <dbReference type="SAM" id="Phobius"/>
    </source>
</evidence>
<dbReference type="InterPro" id="IPR020846">
    <property type="entry name" value="MFS_dom"/>
</dbReference>
<feature type="transmembrane region" description="Helical" evidence="5">
    <location>
        <begin position="116"/>
        <end position="138"/>
    </location>
</feature>
<feature type="transmembrane region" description="Helical" evidence="5">
    <location>
        <begin position="207"/>
        <end position="225"/>
    </location>
</feature>
<proteinExistence type="predicted"/>
<feature type="transmembrane region" description="Helical" evidence="5">
    <location>
        <begin position="272"/>
        <end position="296"/>
    </location>
</feature>
<keyword evidence="3 5" id="KW-1133">Transmembrane helix</keyword>
<name>A0A974P5U5_9CAUL</name>
<dbReference type="PANTHER" id="PTHR23501">
    <property type="entry name" value="MAJOR FACILITATOR SUPERFAMILY"/>
    <property type="match status" value="1"/>
</dbReference>
<gene>
    <name evidence="7" type="ORF">JKL49_09435</name>
</gene>
<dbReference type="Pfam" id="PF07690">
    <property type="entry name" value="MFS_1"/>
    <property type="match status" value="1"/>
</dbReference>
<keyword evidence="4 5" id="KW-0472">Membrane</keyword>
<reference evidence="7" key="1">
    <citation type="submission" date="2021-01" db="EMBL/GenBank/DDBJ databases">
        <title>Genome sequence of Phenylobacterium sp. 20VBR1 isolated from a valley glaceir, Ny-Alesund, Svalbard.</title>
        <authorList>
            <person name="Thomas F.A."/>
            <person name="Krishnan K.P."/>
            <person name="Sinha R.K."/>
        </authorList>
    </citation>
    <scope>NUCLEOTIDE SEQUENCE</scope>
    <source>
        <strain evidence="7">20VBR1</strain>
    </source>
</reference>
<dbReference type="Gene3D" id="1.20.1250.20">
    <property type="entry name" value="MFS general substrate transporter like domains"/>
    <property type="match status" value="1"/>
</dbReference>
<feature type="transmembrane region" description="Helical" evidence="5">
    <location>
        <begin position="175"/>
        <end position="195"/>
    </location>
</feature>
<dbReference type="GO" id="GO:0005886">
    <property type="term" value="C:plasma membrane"/>
    <property type="evidence" value="ECO:0007669"/>
    <property type="project" value="TreeGrafter"/>
</dbReference>
<feature type="transmembrane region" description="Helical" evidence="5">
    <location>
        <begin position="56"/>
        <end position="79"/>
    </location>
</feature>
<evidence type="ECO:0000256" key="4">
    <source>
        <dbReference type="ARBA" id="ARBA00023136"/>
    </source>
</evidence>
<organism evidence="7">
    <name type="scientific">Phenylobacterium glaciei</name>
    <dbReference type="NCBI Taxonomy" id="2803784"/>
    <lineage>
        <taxon>Bacteria</taxon>
        <taxon>Pseudomonadati</taxon>
        <taxon>Pseudomonadota</taxon>
        <taxon>Alphaproteobacteria</taxon>
        <taxon>Caulobacterales</taxon>
        <taxon>Caulobacteraceae</taxon>
        <taxon>Phenylobacterium</taxon>
    </lineage>
</organism>
<dbReference type="SUPFAM" id="SSF103473">
    <property type="entry name" value="MFS general substrate transporter"/>
    <property type="match status" value="1"/>
</dbReference>
<feature type="transmembrane region" description="Helical" evidence="5">
    <location>
        <begin position="145"/>
        <end position="163"/>
    </location>
</feature>
<feature type="transmembrane region" description="Helical" evidence="5">
    <location>
        <begin position="302"/>
        <end position="325"/>
    </location>
</feature>
<feature type="transmembrane region" description="Helical" evidence="5">
    <location>
        <begin position="231"/>
        <end position="251"/>
    </location>
</feature>
<protein>
    <submittedName>
        <fullName evidence="7">MFS transporter</fullName>
    </submittedName>
</protein>
<dbReference type="GO" id="GO:0022857">
    <property type="term" value="F:transmembrane transporter activity"/>
    <property type="evidence" value="ECO:0007669"/>
    <property type="project" value="InterPro"/>
</dbReference>
<evidence type="ECO:0000256" key="1">
    <source>
        <dbReference type="ARBA" id="ARBA00004141"/>
    </source>
</evidence>
<feature type="transmembrane region" description="Helical" evidence="5">
    <location>
        <begin position="20"/>
        <end position="44"/>
    </location>
</feature>